<name>A0A285KHC8_9ACTN</name>
<evidence type="ECO:0000313" key="2">
    <source>
        <dbReference type="EMBL" id="SNY70701.1"/>
    </source>
</evidence>
<reference evidence="3" key="1">
    <citation type="submission" date="2017-09" db="EMBL/GenBank/DDBJ databases">
        <authorList>
            <person name="Varghese N."/>
            <person name="Submissions S."/>
        </authorList>
    </citation>
    <scope>NUCLEOTIDE SEQUENCE [LARGE SCALE GENOMIC DNA]</scope>
    <source>
        <strain evidence="3">CGMCC 4.6857</strain>
    </source>
</reference>
<keyword evidence="3" id="KW-1185">Reference proteome</keyword>
<accession>A0A285KHC8</accession>
<gene>
    <name evidence="2" type="ORF">SAMN05421748_13837</name>
</gene>
<feature type="region of interest" description="Disordered" evidence="1">
    <location>
        <begin position="1"/>
        <end position="32"/>
    </location>
</feature>
<dbReference type="OrthoDB" id="5191634at2"/>
<proteinExistence type="predicted"/>
<evidence type="ECO:0000313" key="3">
    <source>
        <dbReference type="Proteomes" id="UP000219612"/>
    </source>
</evidence>
<dbReference type="Proteomes" id="UP000219612">
    <property type="component" value="Unassembled WGS sequence"/>
</dbReference>
<dbReference type="AlphaFoldDB" id="A0A285KHC8"/>
<protein>
    <submittedName>
        <fullName evidence="2">Uncharacterized protein</fullName>
    </submittedName>
</protein>
<organism evidence="2 3">
    <name type="scientific">Paractinoplanes atraurantiacus</name>
    <dbReference type="NCBI Taxonomy" id="1036182"/>
    <lineage>
        <taxon>Bacteria</taxon>
        <taxon>Bacillati</taxon>
        <taxon>Actinomycetota</taxon>
        <taxon>Actinomycetes</taxon>
        <taxon>Micromonosporales</taxon>
        <taxon>Micromonosporaceae</taxon>
        <taxon>Paractinoplanes</taxon>
    </lineage>
</organism>
<dbReference type="RefSeq" id="WP_097328436.1">
    <property type="nucleotide sequence ID" value="NZ_OBDY01000038.1"/>
</dbReference>
<sequence length="67" mass="6904">MAAQNKLPGTAVEGGAGPRQTKSAAPQGHMDVSEILSDRAAAPSPFGDDQTFPLPVSRLKYIPSTPA</sequence>
<evidence type="ECO:0000256" key="1">
    <source>
        <dbReference type="SAM" id="MobiDB-lite"/>
    </source>
</evidence>
<dbReference type="EMBL" id="OBDY01000038">
    <property type="protein sequence ID" value="SNY70701.1"/>
    <property type="molecule type" value="Genomic_DNA"/>
</dbReference>